<dbReference type="SUPFAM" id="SSF52172">
    <property type="entry name" value="CheY-like"/>
    <property type="match status" value="1"/>
</dbReference>
<dbReference type="InterPro" id="IPR011006">
    <property type="entry name" value="CheY-like_superfamily"/>
</dbReference>
<dbReference type="AlphaFoldDB" id="A0A6M6JPX9"/>
<evidence type="ECO:0008006" key="3">
    <source>
        <dbReference type="Google" id="ProtNLM"/>
    </source>
</evidence>
<reference evidence="1 2" key="1">
    <citation type="submission" date="2020-05" db="EMBL/GenBank/DDBJ databases">
        <authorList>
            <person name="Mo P."/>
        </authorList>
    </citation>
    <scope>NUCLEOTIDE SEQUENCE [LARGE SCALE GENOMIC DNA]</scope>
    <source>
        <strain evidence="1 2">Gen01</strain>
    </source>
</reference>
<evidence type="ECO:0000313" key="2">
    <source>
        <dbReference type="Proteomes" id="UP000505377"/>
    </source>
</evidence>
<accession>A0A6M6JPX9</accession>
<dbReference type="RefSeq" id="WP_172163914.1">
    <property type="nucleotide sequence ID" value="NZ_CP053564.1"/>
</dbReference>
<keyword evidence="2" id="KW-1185">Reference proteome</keyword>
<dbReference type="KEGG" id="pbro:HOP40_27365"/>
<sequence>MAVWLRRSAPAQVQHSWGTGSSTTLFAGGAIVGLGRVSRSAVVCEDDTGLAVALRAVLNAHDVRILALLDRAALLAAAVREYDPDVVVIDAALLVTRGVDLLTELHASTSAALVVLCPSGLELSGFPRTTDVVPADDLAALHRLLERPFSRPGSGGDRQRELEGAARVDEVAAVGASDPACDG</sequence>
<protein>
    <recommendedName>
        <fullName evidence="3">Response regulatory domain-containing protein</fullName>
    </recommendedName>
</protein>
<gene>
    <name evidence="1" type="ORF">HOP40_27365</name>
</gene>
<dbReference type="EMBL" id="CP053564">
    <property type="protein sequence ID" value="QJY49037.1"/>
    <property type="molecule type" value="Genomic_DNA"/>
</dbReference>
<evidence type="ECO:0000313" key="1">
    <source>
        <dbReference type="EMBL" id="QJY49037.1"/>
    </source>
</evidence>
<proteinExistence type="predicted"/>
<dbReference type="Gene3D" id="3.40.50.2300">
    <property type="match status" value="1"/>
</dbReference>
<name>A0A6M6JPX9_9PSEU</name>
<dbReference type="Proteomes" id="UP000505377">
    <property type="component" value="Chromosome"/>
</dbReference>
<organism evidence="1 2">
    <name type="scientific">Pseudonocardia broussonetiae</name>
    <dbReference type="NCBI Taxonomy" id="2736640"/>
    <lineage>
        <taxon>Bacteria</taxon>
        <taxon>Bacillati</taxon>
        <taxon>Actinomycetota</taxon>
        <taxon>Actinomycetes</taxon>
        <taxon>Pseudonocardiales</taxon>
        <taxon>Pseudonocardiaceae</taxon>
        <taxon>Pseudonocardia</taxon>
    </lineage>
</organism>